<dbReference type="InterPro" id="IPR027705">
    <property type="entry name" value="Flotillin_fam"/>
</dbReference>
<dbReference type="PANTHER" id="PTHR13806:SF46">
    <property type="entry name" value="FLOTILLIN-1-RELATED"/>
    <property type="match status" value="1"/>
</dbReference>
<evidence type="ECO:0000256" key="1">
    <source>
        <dbReference type="ARBA" id="ARBA00004370"/>
    </source>
</evidence>
<dbReference type="SMART" id="SM00244">
    <property type="entry name" value="PHB"/>
    <property type="match status" value="1"/>
</dbReference>
<organism evidence="7 8">
    <name type="scientific">Candidatus Caccousia stercoris</name>
    <dbReference type="NCBI Taxonomy" id="2840723"/>
    <lineage>
        <taxon>Bacteria</taxon>
        <taxon>Bacillati</taxon>
        <taxon>Bacillota</taxon>
        <taxon>Clostridia</taxon>
        <taxon>Eubacteriales</taxon>
        <taxon>Oscillospiraceae</taxon>
        <taxon>Oscillospiraceae incertae sedis</taxon>
        <taxon>Candidatus Caccousia</taxon>
    </lineage>
</organism>
<keyword evidence="3 5" id="KW-0472">Membrane</keyword>
<dbReference type="PANTHER" id="PTHR13806">
    <property type="entry name" value="FLOTILLIN-RELATED"/>
    <property type="match status" value="1"/>
</dbReference>
<feature type="region of interest" description="Disordered" evidence="4">
    <location>
        <begin position="473"/>
        <end position="513"/>
    </location>
</feature>
<evidence type="ECO:0000256" key="5">
    <source>
        <dbReference type="SAM" id="Phobius"/>
    </source>
</evidence>
<feature type="transmembrane region" description="Helical" evidence="5">
    <location>
        <begin position="6"/>
        <end position="26"/>
    </location>
</feature>
<dbReference type="InterPro" id="IPR001107">
    <property type="entry name" value="Band_7"/>
</dbReference>
<keyword evidence="5" id="KW-0812">Transmembrane</keyword>
<sequence length="513" mass="55344">MNFLWNSLPILIPVIVILIILLMGYVKAPPDQAYIISGLRKNSRILIGQAGIRIPFLERLDKLYLGQMTVDIKTEQSVPTNDFINVSVDAVAKVRISPEEKGIRLAAKNFLNKKGVDIAQDLKDSLQGNMREIIGTLTLEKINTDRDSFSDQVMQKASRDMEKLGIEILSCNIQNVQDENGLIQDLGAENTSLIKKNAAIAKAQADRDVAIAQADADKAANDAKVESQTQIAQKQNELEIKRAELKISADTKKAEAEAAYEIQNQAQQKIIGTATVDAEIAKTAREAELKKQEVEVAKQALDAEIRAKADADRYRKEQEAQAALFQRQKDAEARRYEQEQEAEAVKKQAEAARFAKEQEAAGISAVGKAEAASIQAKALAEAEGIDRKAEAMKKYGQAAVIEMVMNALPAIARNVAEPLSKVDKITMYGDGNSAKLLQDIINGTTQITEGISQGMGIDVKALLSGMIGGKVAADGQEPCAPAPAPAQTANMDSSGKAAAPAEISPSNQPSENG</sequence>
<comment type="similarity">
    <text evidence="2">Belongs to the band 7/mec-2 family. Flotillin subfamily.</text>
</comment>
<reference evidence="7" key="1">
    <citation type="submission" date="2020-10" db="EMBL/GenBank/DDBJ databases">
        <authorList>
            <person name="Gilroy R."/>
        </authorList>
    </citation>
    <scope>NUCLEOTIDE SEQUENCE</scope>
    <source>
        <strain evidence="7">6086</strain>
    </source>
</reference>
<dbReference type="GO" id="GO:0005886">
    <property type="term" value="C:plasma membrane"/>
    <property type="evidence" value="ECO:0007669"/>
    <property type="project" value="TreeGrafter"/>
</dbReference>
<evidence type="ECO:0000313" key="7">
    <source>
        <dbReference type="EMBL" id="HIS77942.1"/>
    </source>
</evidence>
<dbReference type="Gene3D" id="3.30.479.30">
    <property type="entry name" value="Band 7 domain"/>
    <property type="match status" value="1"/>
</dbReference>
<accession>A0A9D1FQJ4</accession>
<dbReference type="Proteomes" id="UP000824141">
    <property type="component" value="Unassembled WGS sequence"/>
</dbReference>
<evidence type="ECO:0000256" key="2">
    <source>
        <dbReference type="ARBA" id="ARBA00007161"/>
    </source>
</evidence>
<evidence type="ECO:0000313" key="8">
    <source>
        <dbReference type="Proteomes" id="UP000824141"/>
    </source>
</evidence>
<protein>
    <submittedName>
        <fullName evidence="7">Flotillin family protein</fullName>
    </submittedName>
</protein>
<evidence type="ECO:0000256" key="3">
    <source>
        <dbReference type="ARBA" id="ARBA00023136"/>
    </source>
</evidence>
<comment type="caution">
    <text evidence="7">The sequence shown here is derived from an EMBL/GenBank/DDBJ whole genome shotgun (WGS) entry which is preliminary data.</text>
</comment>
<dbReference type="Pfam" id="PF15975">
    <property type="entry name" value="Flot"/>
    <property type="match status" value="1"/>
</dbReference>
<comment type="subcellular location">
    <subcellularLocation>
        <location evidence="1">Membrane</location>
    </subcellularLocation>
</comment>
<name>A0A9D1FQJ4_9FIRM</name>
<feature type="compositionally biased region" description="Polar residues" evidence="4">
    <location>
        <begin position="504"/>
        <end position="513"/>
    </location>
</feature>
<dbReference type="InterPro" id="IPR031905">
    <property type="entry name" value="Flotillin_C"/>
</dbReference>
<dbReference type="AlphaFoldDB" id="A0A9D1FQJ4"/>
<dbReference type="GO" id="GO:0002020">
    <property type="term" value="F:protease binding"/>
    <property type="evidence" value="ECO:0007669"/>
    <property type="project" value="TreeGrafter"/>
</dbReference>
<proteinExistence type="inferred from homology"/>
<evidence type="ECO:0000256" key="4">
    <source>
        <dbReference type="SAM" id="MobiDB-lite"/>
    </source>
</evidence>
<keyword evidence="5" id="KW-1133">Transmembrane helix</keyword>
<dbReference type="SUPFAM" id="SSF117892">
    <property type="entry name" value="Band 7/SPFH domain"/>
    <property type="match status" value="1"/>
</dbReference>
<dbReference type="Pfam" id="PF01145">
    <property type="entry name" value="Band_7"/>
    <property type="match status" value="1"/>
</dbReference>
<gene>
    <name evidence="7" type="ORF">IAD03_01085</name>
</gene>
<dbReference type="EMBL" id="DVJM01000018">
    <property type="protein sequence ID" value="HIS77942.1"/>
    <property type="molecule type" value="Genomic_DNA"/>
</dbReference>
<dbReference type="InterPro" id="IPR036013">
    <property type="entry name" value="Band_7/SPFH_dom_sf"/>
</dbReference>
<feature type="domain" description="Band 7" evidence="6">
    <location>
        <begin position="23"/>
        <end position="198"/>
    </location>
</feature>
<evidence type="ECO:0000259" key="6">
    <source>
        <dbReference type="SMART" id="SM00244"/>
    </source>
</evidence>
<dbReference type="GO" id="GO:0072659">
    <property type="term" value="P:protein localization to plasma membrane"/>
    <property type="evidence" value="ECO:0007669"/>
    <property type="project" value="TreeGrafter"/>
</dbReference>
<dbReference type="CDD" id="cd03399">
    <property type="entry name" value="SPFH_flotillin"/>
    <property type="match status" value="1"/>
</dbReference>
<reference evidence="7" key="2">
    <citation type="journal article" date="2021" name="PeerJ">
        <title>Extensive microbial diversity within the chicken gut microbiome revealed by metagenomics and culture.</title>
        <authorList>
            <person name="Gilroy R."/>
            <person name="Ravi A."/>
            <person name="Getino M."/>
            <person name="Pursley I."/>
            <person name="Horton D.L."/>
            <person name="Alikhan N.F."/>
            <person name="Baker D."/>
            <person name="Gharbi K."/>
            <person name="Hall N."/>
            <person name="Watson M."/>
            <person name="Adriaenssens E.M."/>
            <person name="Foster-Nyarko E."/>
            <person name="Jarju S."/>
            <person name="Secka A."/>
            <person name="Antonio M."/>
            <person name="Oren A."/>
            <person name="Chaudhuri R.R."/>
            <person name="La Ragione R."/>
            <person name="Hildebrand F."/>
            <person name="Pallen M.J."/>
        </authorList>
    </citation>
    <scope>NUCLEOTIDE SEQUENCE</scope>
    <source>
        <strain evidence="7">6086</strain>
    </source>
</reference>